<dbReference type="STRING" id="1262914.BN533_00267"/>
<accession>R6IEY6</accession>
<dbReference type="EMBL" id="CBDS010000015">
    <property type="protein sequence ID" value="CDB45129.1"/>
    <property type="molecule type" value="Genomic_DNA"/>
</dbReference>
<sequence>MLKPYQTIGRALALFKAAGLAVPAYGEEEKRRLLDVWVQRYGALDSELFLKCSERLASGQRFPRFYDMDAALREEERVRSRRKEAAMPLAASVPVDYEGNRKRLRQLIERLTVRR</sequence>
<dbReference type="HOGENOM" id="CLU_2106686_0_0_9"/>
<dbReference type="RefSeq" id="WP_021717170.1">
    <property type="nucleotide sequence ID" value="NZ_DAWEBZ010000031.1"/>
</dbReference>
<dbReference type="AlphaFoldDB" id="R6IEY6"/>
<comment type="caution">
    <text evidence="1">The sequence shown here is derived from an EMBL/GenBank/DDBJ whole genome shotgun (WGS) entry which is preliminary data.</text>
</comment>
<protein>
    <submittedName>
        <fullName evidence="1">Uncharacterized protein</fullName>
    </submittedName>
</protein>
<gene>
    <name evidence="1" type="ORF">BN533_00267</name>
</gene>
<reference evidence="1" key="1">
    <citation type="submission" date="2012-11" db="EMBL/GenBank/DDBJ databases">
        <title>Dependencies among metagenomic species, viruses, plasmids and units of genetic variation.</title>
        <authorList>
            <person name="Nielsen H.B."/>
            <person name="Almeida M."/>
            <person name="Juncker A.S."/>
            <person name="Rasmussen S."/>
            <person name="Li J."/>
            <person name="Sunagawa S."/>
            <person name="Plichta D."/>
            <person name="Gautier L."/>
            <person name="Le Chatelier E."/>
            <person name="Peletier E."/>
            <person name="Bonde I."/>
            <person name="Nielsen T."/>
            <person name="Manichanh C."/>
            <person name="Arumugam M."/>
            <person name="Batto J."/>
            <person name="Santos M.B.Q.D."/>
            <person name="Blom N."/>
            <person name="Borruel N."/>
            <person name="Burgdorf K.S."/>
            <person name="Boumezbeur F."/>
            <person name="Casellas F."/>
            <person name="Dore J."/>
            <person name="Guarner F."/>
            <person name="Hansen T."/>
            <person name="Hildebrand F."/>
            <person name="Kaas R.S."/>
            <person name="Kennedy S."/>
            <person name="Kristiansen K."/>
            <person name="Kultima J.R."/>
            <person name="Leonard P."/>
            <person name="Levenez F."/>
            <person name="Lund O."/>
            <person name="Moumen B."/>
            <person name="Le Paslier D."/>
            <person name="Pons N."/>
            <person name="Pedersen O."/>
            <person name="Prifti E."/>
            <person name="Qin J."/>
            <person name="Raes J."/>
            <person name="Tap J."/>
            <person name="Tims S."/>
            <person name="Ussery D.W."/>
            <person name="Yamada T."/>
            <person name="MetaHit consortium"/>
            <person name="Renault P."/>
            <person name="Sicheritz-Ponten T."/>
            <person name="Bork P."/>
            <person name="Wang J."/>
            <person name="Brunak S."/>
            <person name="Ehrlich S.D."/>
        </authorList>
    </citation>
    <scope>NUCLEOTIDE SEQUENCE [LARGE SCALE GENOMIC DNA]</scope>
</reference>
<proteinExistence type="predicted"/>
<evidence type="ECO:0000313" key="1">
    <source>
        <dbReference type="EMBL" id="CDB45129.1"/>
    </source>
</evidence>
<name>R6IEY6_9FIRM</name>
<organism evidence="1">
    <name type="scientific">Phascolarctobacterium faecium</name>
    <dbReference type="NCBI Taxonomy" id="33025"/>
    <lineage>
        <taxon>Bacteria</taxon>
        <taxon>Bacillati</taxon>
        <taxon>Bacillota</taxon>
        <taxon>Negativicutes</taxon>
        <taxon>Acidaminococcales</taxon>
        <taxon>Acidaminococcaceae</taxon>
        <taxon>Phascolarctobacterium</taxon>
    </lineage>
</organism>